<name>A0A810Q2N1_9FIRM</name>
<dbReference type="KEGG" id="vfa:MM35RIKEN_12250"/>
<feature type="transmembrane region" description="Helical" evidence="6">
    <location>
        <begin position="313"/>
        <end position="334"/>
    </location>
</feature>
<proteinExistence type="predicted"/>
<comment type="subcellular location">
    <subcellularLocation>
        <location evidence="1">Cell membrane</location>
        <topology evidence="1">Multi-pass membrane protein</topology>
    </subcellularLocation>
</comment>
<keyword evidence="8" id="KW-1185">Reference proteome</keyword>
<evidence type="ECO:0000256" key="6">
    <source>
        <dbReference type="SAM" id="Phobius"/>
    </source>
</evidence>
<feature type="transmembrane region" description="Helical" evidence="6">
    <location>
        <begin position="93"/>
        <end position="116"/>
    </location>
</feature>
<feature type="transmembrane region" description="Helical" evidence="6">
    <location>
        <begin position="128"/>
        <end position="147"/>
    </location>
</feature>
<accession>A0A810Q2N1</accession>
<dbReference type="AlphaFoldDB" id="A0A810Q2N1"/>
<dbReference type="Proteomes" id="UP000681343">
    <property type="component" value="Chromosome"/>
</dbReference>
<evidence type="ECO:0000256" key="2">
    <source>
        <dbReference type="ARBA" id="ARBA00022475"/>
    </source>
</evidence>
<feature type="transmembrane region" description="Helical" evidence="6">
    <location>
        <begin position="56"/>
        <end position="81"/>
    </location>
</feature>
<dbReference type="PANTHER" id="PTHR30250">
    <property type="entry name" value="PST FAMILY PREDICTED COLANIC ACID TRANSPORTER"/>
    <property type="match status" value="1"/>
</dbReference>
<evidence type="ECO:0000313" key="8">
    <source>
        <dbReference type="Proteomes" id="UP000681343"/>
    </source>
</evidence>
<evidence type="ECO:0008006" key="9">
    <source>
        <dbReference type="Google" id="ProtNLM"/>
    </source>
</evidence>
<reference evidence="7" key="1">
    <citation type="submission" date="2020-09" db="EMBL/GenBank/DDBJ databases">
        <title>New species isolated from human feces.</title>
        <authorList>
            <person name="Kitahara M."/>
            <person name="Shigeno Y."/>
            <person name="Shime M."/>
            <person name="Matsumoto Y."/>
            <person name="Nakamura S."/>
            <person name="Motooka D."/>
            <person name="Fukuoka S."/>
            <person name="Nishikawa H."/>
            <person name="Benno Y."/>
        </authorList>
    </citation>
    <scope>NUCLEOTIDE SEQUENCE</scope>
    <source>
        <strain evidence="7">MM35</strain>
    </source>
</reference>
<evidence type="ECO:0000256" key="1">
    <source>
        <dbReference type="ARBA" id="ARBA00004651"/>
    </source>
</evidence>
<keyword evidence="2" id="KW-1003">Cell membrane</keyword>
<organism evidence="7 8">
    <name type="scientific">Vescimonas fastidiosa</name>
    <dbReference type="NCBI Taxonomy" id="2714353"/>
    <lineage>
        <taxon>Bacteria</taxon>
        <taxon>Bacillati</taxon>
        <taxon>Bacillota</taxon>
        <taxon>Clostridia</taxon>
        <taxon>Eubacteriales</taxon>
        <taxon>Oscillospiraceae</taxon>
        <taxon>Vescimonas</taxon>
    </lineage>
</organism>
<keyword evidence="4 6" id="KW-1133">Transmembrane helix</keyword>
<feature type="transmembrane region" description="Helical" evidence="6">
    <location>
        <begin position="159"/>
        <end position="178"/>
    </location>
</feature>
<feature type="transmembrane region" description="Helical" evidence="6">
    <location>
        <begin position="184"/>
        <end position="204"/>
    </location>
</feature>
<gene>
    <name evidence="7" type="ORF">MM35RIKEN_12250</name>
</gene>
<keyword evidence="5 6" id="KW-0472">Membrane</keyword>
<evidence type="ECO:0000256" key="4">
    <source>
        <dbReference type="ARBA" id="ARBA00022989"/>
    </source>
</evidence>
<dbReference type="PANTHER" id="PTHR30250:SF28">
    <property type="entry name" value="POLYSACCHARIDE BIOSYNTHESIS PROTEIN"/>
    <property type="match status" value="1"/>
</dbReference>
<feature type="transmembrane region" description="Helical" evidence="6">
    <location>
        <begin position="23"/>
        <end position="44"/>
    </location>
</feature>
<dbReference type="InterPro" id="IPR050833">
    <property type="entry name" value="Poly_Biosynth_Transport"/>
</dbReference>
<dbReference type="GO" id="GO:0005886">
    <property type="term" value="C:plasma membrane"/>
    <property type="evidence" value="ECO:0007669"/>
    <property type="project" value="UniProtKB-SubCell"/>
</dbReference>
<protein>
    <recommendedName>
        <fullName evidence="9">Polysaccharide biosynthesis protein</fullName>
    </recommendedName>
</protein>
<feature type="transmembrane region" description="Helical" evidence="6">
    <location>
        <begin position="374"/>
        <end position="393"/>
    </location>
</feature>
<dbReference type="RefSeq" id="WP_212820204.1">
    <property type="nucleotide sequence ID" value="NZ_AP023415.1"/>
</dbReference>
<evidence type="ECO:0000256" key="5">
    <source>
        <dbReference type="ARBA" id="ARBA00023136"/>
    </source>
</evidence>
<keyword evidence="3 6" id="KW-0812">Transmembrane</keyword>
<evidence type="ECO:0000313" key="7">
    <source>
        <dbReference type="EMBL" id="BCK79033.1"/>
    </source>
</evidence>
<feature type="transmembrane region" description="Helical" evidence="6">
    <location>
        <begin position="340"/>
        <end position="367"/>
    </location>
</feature>
<dbReference type="EMBL" id="AP023415">
    <property type="protein sequence ID" value="BCK79033.1"/>
    <property type="molecule type" value="Genomic_DNA"/>
</dbReference>
<sequence>MKLRETLRKLVDRVRSSGFLKSVLTLSSGAVVGQAINFFGMPIVGRVYTPAAMGDYTVITTNAGVISSLACLGMMTVFLLPERDEEARGLSRLVLFATLLITTVAALGLWLVAPFWRIFSTEETPYTLALGVLWLYIVCNTVSNICYAYANRQSLYRVLFWNPVLYAGSNVVLSILFGVLNWGFLGYTLASILAFVVNIAHLMLHGNAFKRVSESDCRPLPLLRKYRRFPIYQMPANLISSLGTQIPVQMMERFYSSTALGMYSMALKVLSLPTTLLATPVNRVYFQEASQRYNRGEDIGEFSFNILKANIKIAMIPIAVLIVFGEWIFALFLGEQWTEAGTYAAILGVSQLFAFCASCLSGCFVIVNRNQLNLADALFTLLYNAGLAGFMFWHLPDVYVWVWIISILNIIRVMLLQGIFLKITGVSTRRYLLFNLGYVIIPLALVWGIRVLFHAYIV</sequence>
<dbReference type="Pfam" id="PF13440">
    <property type="entry name" value="Polysacc_synt_3"/>
    <property type="match status" value="1"/>
</dbReference>
<evidence type="ECO:0000256" key="3">
    <source>
        <dbReference type="ARBA" id="ARBA00022692"/>
    </source>
</evidence>
<feature type="transmembrane region" description="Helical" evidence="6">
    <location>
        <begin position="399"/>
        <end position="420"/>
    </location>
</feature>
<feature type="transmembrane region" description="Helical" evidence="6">
    <location>
        <begin position="432"/>
        <end position="457"/>
    </location>
</feature>